<dbReference type="InterPro" id="IPR036179">
    <property type="entry name" value="Ig-like_dom_sf"/>
</dbReference>
<dbReference type="Gene3D" id="2.60.40.10">
    <property type="entry name" value="Immunoglobulins"/>
    <property type="match status" value="2"/>
</dbReference>
<dbReference type="RefSeq" id="XP_072840305.1">
    <property type="nucleotide sequence ID" value="XM_072984204.1"/>
</dbReference>
<feature type="compositionally biased region" description="Basic and acidic residues" evidence="5">
    <location>
        <begin position="337"/>
        <end position="351"/>
    </location>
</feature>
<feature type="signal peptide" evidence="7">
    <location>
        <begin position="1"/>
        <end position="22"/>
    </location>
</feature>
<evidence type="ECO:0000259" key="8">
    <source>
        <dbReference type="PROSITE" id="PS50835"/>
    </source>
</evidence>
<feature type="region of interest" description="Disordered" evidence="5">
    <location>
        <begin position="337"/>
        <end position="365"/>
    </location>
</feature>
<evidence type="ECO:0000256" key="3">
    <source>
        <dbReference type="ARBA" id="ARBA00023136"/>
    </source>
</evidence>
<comment type="subcellular location">
    <subcellularLocation>
        <location evidence="1">Membrane</location>
    </subcellularLocation>
</comment>
<feature type="domain" description="Ig-like" evidence="8">
    <location>
        <begin position="149"/>
        <end position="213"/>
    </location>
</feature>
<sequence length="391" mass="43502">MKSHKILWSLALVIFWLHEGTASSGAEDATEVNGGLGESVTFELKTSPPFELISWLKSERNKDPSNIALLKPGERCTSDVLLRDFQGRLSASEDCRSLQVTELRRDDSGRYTAQIHRGGTSDPLRETFDLRVYKRLSEADLTVRCHKTGNGTRQLNCSAGPWEDDVVFGWEDESKAEPWGQSATRILRVNDEDDLNATCRARNPIGEASRTVSVQEICAAEHPSARSPTEAAPNSDVPSSSGLYVAIALGLIALMGLLVILVCWWKKKAAHRKHLDCAGDKRPTQAPYAEVTNVPRDGEMQPPRQRGKPSKVKSDGIQTIYTTVDHCKQNLLQTDDEKMRKGKRGQPEQSEKTIYSEIGNSQESEDQNLKTIYETVKNPQLPRGAEYNVII</sequence>
<feature type="region of interest" description="Disordered" evidence="5">
    <location>
        <begin position="294"/>
        <end position="314"/>
    </location>
</feature>
<keyword evidence="6" id="KW-1133">Transmembrane helix</keyword>
<dbReference type="SMART" id="SM00409">
    <property type="entry name" value="IG"/>
    <property type="match status" value="1"/>
</dbReference>
<evidence type="ECO:0000256" key="4">
    <source>
        <dbReference type="ARBA" id="ARBA00023180"/>
    </source>
</evidence>
<dbReference type="GeneID" id="110091216"/>
<keyword evidence="4" id="KW-0325">Glycoprotein</keyword>
<keyword evidence="6" id="KW-0812">Transmembrane</keyword>
<protein>
    <submittedName>
        <fullName evidence="10">SLAM family member 9-like isoform X1</fullName>
    </submittedName>
</protein>
<reference evidence="10" key="1">
    <citation type="submission" date="2025-08" db="UniProtKB">
        <authorList>
            <consortium name="RefSeq"/>
        </authorList>
    </citation>
    <scope>IDENTIFICATION</scope>
</reference>
<dbReference type="InterPro" id="IPR013783">
    <property type="entry name" value="Ig-like_fold"/>
</dbReference>
<dbReference type="PANTHER" id="PTHR12080:SF55">
    <property type="entry name" value="LYMPHOCYTE FUNCTION-ASSOCIATED ANTIGEN 3"/>
    <property type="match status" value="1"/>
</dbReference>
<dbReference type="Proteomes" id="UP001652642">
    <property type="component" value="Chromosome 15"/>
</dbReference>
<evidence type="ECO:0000256" key="6">
    <source>
        <dbReference type="SAM" id="Phobius"/>
    </source>
</evidence>
<keyword evidence="9" id="KW-1185">Reference proteome</keyword>
<evidence type="ECO:0000313" key="10">
    <source>
        <dbReference type="RefSeq" id="XP_072840305.1"/>
    </source>
</evidence>
<dbReference type="InterPro" id="IPR015631">
    <property type="entry name" value="CD2/SLAM_rcpt"/>
</dbReference>
<evidence type="ECO:0000313" key="9">
    <source>
        <dbReference type="Proteomes" id="UP001652642"/>
    </source>
</evidence>
<dbReference type="InterPro" id="IPR003599">
    <property type="entry name" value="Ig_sub"/>
</dbReference>
<accession>A0ABM5F4I1</accession>
<keyword evidence="2 7" id="KW-0732">Signal</keyword>
<dbReference type="PANTHER" id="PTHR12080">
    <property type="entry name" value="SIGNALING LYMPHOCYTIC ACTIVATION MOLECULE"/>
    <property type="match status" value="1"/>
</dbReference>
<proteinExistence type="predicted"/>
<evidence type="ECO:0000256" key="2">
    <source>
        <dbReference type="ARBA" id="ARBA00022729"/>
    </source>
</evidence>
<feature type="transmembrane region" description="Helical" evidence="6">
    <location>
        <begin position="243"/>
        <end position="265"/>
    </location>
</feature>
<evidence type="ECO:0000256" key="5">
    <source>
        <dbReference type="SAM" id="MobiDB-lite"/>
    </source>
</evidence>
<gene>
    <name evidence="10" type="primary">LOC110091216</name>
</gene>
<feature type="chain" id="PRO_5046648226" evidence="7">
    <location>
        <begin position="23"/>
        <end position="391"/>
    </location>
</feature>
<dbReference type="PROSITE" id="PS50835">
    <property type="entry name" value="IG_LIKE"/>
    <property type="match status" value="1"/>
</dbReference>
<name>A0ABM5F4I1_9SAUR</name>
<dbReference type="InterPro" id="IPR007110">
    <property type="entry name" value="Ig-like_dom"/>
</dbReference>
<dbReference type="SUPFAM" id="SSF48726">
    <property type="entry name" value="Immunoglobulin"/>
    <property type="match status" value="1"/>
</dbReference>
<organism evidence="9 10">
    <name type="scientific">Pogona vitticeps</name>
    <name type="common">central bearded dragon</name>
    <dbReference type="NCBI Taxonomy" id="103695"/>
    <lineage>
        <taxon>Eukaryota</taxon>
        <taxon>Metazoa</taxon>
        <taxon>Chordata</taxon>
        <taxon>Craniata</taxon>
        <taxon>Vertebrata</taxon>
        <taxon>Euteleostomi</taxon>
        <taxon>Lepidosauria</taxon>
        <taxon>Squamata</taxon>
        <taxon>Bifurcata</taxon>
        <taxon>Unidentata</taxon>
        <taxon>Episquamata</taxon>
        <taxon>Toxicofera</taxon>
        <taxon>Iguania</taxon>
        <taxon>Acrodonta</taxon>
        <taxon>Agamidae</taxon>
        <taxon>Amphibolurinae</taxon>
        <taxon>Pogona</taxon>
    </lineage>
</organism>
<keyword evidence="3 6" id="KW-0472">Membrane</keyword>
<evidence type="ECO:0000256" key="1">
    <source>
        <dbReference type="ARBA" id="ARBA00004370"/>
    </source>
</evidence>
<evidence type="ECO:0000256" key="7">
    <source>
        <dbReference type="SAM" id="SignalP"/>
    </source>
</evidence>